<sequence>MRPVFAIEFKRQTFHLPVNKQRRIGSPPQKGEESVRRYQILAYKVRCRDEKRPRAAAADEEKRQKAFRSRHFASWRSNAKLLLLTVHLRA</sequence>
<organism evidence="1 2">
    <name type="scientific">Iphiclides podalirius</name>
    <name type="common">scarce swallowtail</name>
    <dbReference type="NCBI Taxonomy" id="110791"/>
    <lineage>
        <taxon>Eukaryota</taxon>
        <taxon>Metazoa</taxon>
        <taxon>Ecdysozoa</taxon>
        <taxon>Arthropoda</taxon>
        <taxon>Hexapoda</taxon>
        <taxon>Insecta</taxon>
        <taxon>Pterygota</taxon>
        <taxon>Neoptera</taxon>
        <taxon>Endopterygota</taxon>
        <taxon>Lepidoptera</taxon>
        <taxon>Glossata</taxon>
        <taxon>Ditrysia</taxon>
        <taxon>Papilionoidea</taxon>
        <taxon>Papilionidae</taxon>
        <taxon>Papilioninae</taxon>
        <taxon>Iphiclides</taxon>
    </lineage>
</organism>
<keyword evidence="2" id="KW-1185">Reference proteome</keyword>
<evidence type="ECO:0000313" key="1">
    <source>
        <dbReference type="EMBL" id="CAH2077041.1"/>
    </source>
</evidence>
<dbReference type="EMBL" id="OW152821">
    <property type="protein sequence ID" value="CAH2077041.1"/>
    <property type="molecule type" value="Genomic_DNA"/>
</dbReference>
<proteinExistence type="predicted"/>
<accession>A0ABN8J9R0</accession>
<protein>
    <submittedName>
        <fullName evidence="1">Uncharacterized protein</fullName>
    </submittedName>
</protein>
<gene>
    <name evidence="1" type="ORF">IPOD504_LOCUS17523</name>
</gene>
<reference evidence="1" key="1">
    <citation type="submission" date="2022-03" db="EMBL/GenBank/DDBJ databases">
        <authorList>
            <person name="Martin H S."/>
        </authorList>
    </citation>
    <scope>NUCLEOTIDE SEQUENCE</scope>
</reference>
<evidence type="ECO:0000313" key="2">
    <source>
        <dbReference type="Proteomes" id="UP000837857"/>
    </source>
</evidence>
<name>A0ABN8J9R0_9NEOP</name>
<feature type="non-terminal residue" evidence="1">
    <location>
        <position position="90"/>
    </location>
</feature>
<dbReference type="Proteomes" id="UP000837857">
    <property type="component" value="Chromosome 9"/>
</dbReference>